<feature type="compositionally biased region" description="Low complexity" evidence="1">
    <location>
        <begin position="164"/>
        <end position="177"/>
    </location>
</feature>
<comment type="caution">
    <text evidence="2">The sequence shown here is derived from an EMBL/GenBank/DDBJ whole genome shotgun (WGS) entry which is preliminary data.</text>
</comment>
<dbReference type="EMBL" id="JAPFFF010000002">
    <property type="protein sequence ID" value="KAK8897155.1"/>
    <property type="molecule type" value="Genomic_DNA"/>
</dbReference>
<accession>A0ABR2L4I3</accession>
<feature type="region of interest" description="Disordered" evidence="1">
    <location>
        <begin position="75"/>
        <end position="97"/>
    </location>
</feature>
<organism evidence="2 3">
    <name type="scientific">Tritrichomonas musculus</name>
    <dbReference type="NCBI Taxonomy" id="1915356"/>
    <lineage>
        <taxon>Eukaryota</taxon>
        <taxon>Metamonada</taxon>
        <taxon>Parabasalia</taxon>
        <taxon>Tritrichomonadida</taxon>
        <taxon>Tritrichomonadidae</taxon>
        <taxon>Tritrichomonas</taxon>
    </lineage>
</organism>
<feature type="compositionally biased region" description="Low complexity" evidence="1">
    <location>
        <begin position="263"/>
        <end position="276"/>
    </location>
</feature>
<evidence type="ECO:0000256" key="1">
    <source>
        <dbReference type="SAM" id="MobiDB-lite"/>
    </source>
</evidence>
<feature type="compositionally biased region" description="Basic and acidic residues" evidence="1">
    <location>
        <begin position="284"/>
        <end position="301"/>
    </location>
</feature>
<feature type="compositionally biased region" description="Acidic residues" evidence="1">
    <location>
        <begin position="217"/>
        <end position="244"/>
    </location>
</feature>
<evidence type="ECO:0000313" key="3">
    <source>
        <dbReference type="Proteomes" id="UP001470230"/>
    </source>
</evidence>
<feature type="region of interest" description="Disordered" evidence="1">
    <location>
        <begin position="116"/>
        <end position="342"/>
    </location>
</feature>
<gene>
    <name evidence="2" type="ORF">M9Y10_015089</name>
</gene>
<evidence type="ECO:0000313" key="2">
    <source>
        <dbReference type="EMBL" id="KAK8897155.1"/>
    </source>
</evidence>
<name>A0ABR2L4I3_9EUKA</name>
<feature type="compositionally biased region" description="Acidic residues" evidence="1">
    <location>
        <begin position="178"/>
        <end position="194"/>
    </location>
</feature>
<protein>
    <submittedName>
        <fullName evidence="2">Uncharacterized protein</fullName>
    </submittedName>
</protein>
<reference evidence="2 3" key="1">
    <citation type="submission" date="2024-04" db="EMBL/GenBank/DDBJ databases">
        <title>Tritrichomonas musculus Genome.</title>
        <authorList>
            <person name="Alves-Ferreira E."/>
            <person name="Grigg M."/>
            <person name="Lorenzi H."/>
            <person name="Galac M."/>
        </authorList>
    </citation>
    <scope>NUCLEOTIDE SEQUENCE [LARGE SCALE GENOMIC DNA]</scope>
    <source>
        <strain evidence="2 3">EAF2021</strain>
    </source>
</reference>
<dbReference type="Proteomes" id="UP001470230">
    <property type="component" value="Unassembled WGS sequence"/>
</dbReference>
<sequence>MSNRGFPTASAFLEMQERRRQYRKHIDALRSCKHLVDDSQPIPPSYLVNRRTRQIELQRYIIQTGEENIRLISRYNQSRNKSKKGVSQSKTQNSRPNWVSEMYNSMAFSRKAYTSFDQKEDAKSKKLPPLNPSLENENIPEEKQESISNNISTDENNAKDINNENDNITNEQNSNENENQDADEIQDQNADENQDQNRNENQDQNENENQEPNENQEQTENENQEQNEAENQDQAEEEIQDQNENENQVQNENDTQDQDQNENQEQNENQDQNENQEQNENEDQDRNENENQDQNENKNENQDQNENLNDIAQKEDEDTTLGGEGEKGRLTEMLDVLNGITE</sequence>
<keyword evidence="3" id="KW-1185">Reference proteome</keyword>
<proteinExistence type="predicted"/>